<feature type="transmembrane region" description="Helical" evidence="2">
    <location>
        <begin position="122"/>
        <end position="143"/>
    </location>
</feature>
<keyword evidence="4" id="KW-1185">Reference proteome</keyword>
<gene>
    <name evidence="3" type="ORF">V6N12_061688</name>
</gene>
<dbReference type="EMBL" id="JBBPBM010000021">
    <property type="protein sequence ID" value="KAK8548784.1"/>
    <property type="molecule type" value="Genomic_DNA"/>
</dbReference>
<accession>A0ABR2DYD1</accession>
<dbReference type="PANTHER" id="PTHR48083:SF13">
    <property type="entry name" value="ACYL-COA DEHYDROGENASE FAMILY MEMBER 11"/>
    <property type="match status" value="1"/>
</dbReference>
<evidence type="ECO:0000313" key="4">
    <source>
        <dbReference type="Proteomes" id="UP001472677"/>
    </source>
</evidence>
<keyword evidence="2" id="KW-1133">Transmembrane helix</keyword>
<name>A0ABR2DYD1_9ROSI</name>
<keyword evidence="2" id="KW-0812">Transmembrane</keyword>
<evidence type="ECO:0000256" key="1">
    <source>
        <dbReference type="ARBA" id="ARBA00023002"/>
    </source>
</evidence>
<proteinExistence type="predicted"/>
<dbReference type="Proteomes" id="UP001472677">
    <property type="component" value="Unassembled WGS sequence"/>
</dbReference>
<evidence type="ECO:0000256" key="2">
    <source>
        <dbReference type="SAM" id="Phobius"/>
    </source>
</evidence>
<protein>
    <submittedName>
        <fullName evidence="3">Uncharacterized protein</fullName>
    </submittedName>
</protein>
<reference evidence="3 4" key="1">
    <citation type="journal article" date="2024" name="G3 (Bethesda)">
        <title>Genome assembly of Hibiscus sabdariffa L. provides insights into metabolisms of medicinal natural products.</title>
        <authorList>
            <person name="Kim T."/>
        </authorList>
    </citation>
    <scope>NUCLEOTIDE SEQUENCE [LARGE SCALE GENOMIC DNA]</scope>
    <source>
        <strain evidence="3">TK-2024</strain>
        <tissue evidence="3">Old leaves</tissue>
    </source>
</reference>
<comment type="caution">
    <text evidence="3">The sequence shown here is derived from an EMBL/GenBank/DDBJ whole genome shotgun (WGS) entry which is preliminary data.</text>
</comment>
<keyword evidence="2" id="KW-0472">Membrane</keyword>
<dbReference type="PANTHER" id="PTHR48083">
    <property type="entry name" value="MEDIUM-CHAIN SPECIFIC ACYL-COA DEHYDROGENASE, MITOCHONDRIAL-RELATED"/>
    <property type="match status" value="1"/>
</dbReference>
<evidence type="ECO:0000313" key="3">
    <source>
        <dbReference type="EMBL" id="KAK8548784.1"/>
    </source>
</evidence>
<dbReference type="InterPro" id="IPR036250">
    <property type="entry name" value="AcylCo_DH-like_C"/>
</dbReference>
<sequence length="251" mass="27599">MRLIGAAERAMHADAADCRIELEQGSSLVLQSVHRLIRLGHKKVPLKWNMTLKVLGMAIQAHGGAGVSSEIVLAHLWTATRTLRIADTRRASCSSSWHTLSSIWLNLLPNIAWSSGNVLASLYGLINSISWAVFFVVSIWLIWKCRNDAILNSDPGSSDNTLSQCLVWACHVFRSYVDTALPPANSSHSYVARDLCQRHPTSIGWVTLNTYGVVASSGYGLVDGMIRDVKWTWIVGFSRSNGKIDALQANL</sequence>
<organism evidence="3 4">
    <name type="scientific">Hibiscus sabdariffa</name>
    <name type="common">roselle</name>
    <dbReference type="NCBI Taxonomy" id="183260"/>
    <lineage>
        <taxon>Eukaryota</taxon>
        <taxon>Viridiplantae</taxon>
        <taxon>Streptophyta</taxon>
        <taxon>Embryophyta</taxon>
        <taxon>Tracheophyta</taxon>
        <taxon>Spermatophyta</taxon>
        <taxon>Magnoliopsida</taxon>
        <taxon>eudicotyledons</taxon>
        <taxon>Gunneridae</taxon>
        <taxon>Pentapetalae</taxon>
        <taxon>rosids</taxon>
        <taxon>malvids</taxon>
        <taxon>Malvales</taxon>
        <taxon>Malvaceae</taxon>
        <taxon>Malvoideae</taxon>
        <taxon>Hibiscus</taxon>
    </lineage>
</organism>
<dbReference type="SUPFAM" id="SSF47203">
    <property type="entry name" value="Acyl-CoA dehydrogenase C-terminal domain-like"/>
    <property type="match status" value="1"/>
</dbReference>
<keyword evidence="1" id="KW-0560">Oxidoreductase</keyword>
<dbReference type="InterPro" id="IPR050741">
    <property type="entry name" value="Acyl-CoA_dehydrogenase"/>
</dbReference>